<evidence type="ECO:0000256" key="5">
    <source>
        <dbReference type="ARBA" id="ARBA00023136"/>
    </source>
</evidence>
<dbReference type="STRING" id="36844.SAMN04488501_11259"/>
<comment type="caution">
    <text evidence="8">The sequence shown here is derived from an EMBL/GenBank/DDBJ whole genome shotgun (WGS) entry which is preliminary data.</text>
</comment>
<evidence type="ECO:0000256" key="3">
    <source>
        <dbReference type="ARBA" id="ARBA00022692"/>
    </source>
</evidence>
<dbReference type="Gene3D" id="1.20.1250.20">
    <property type="entry name" value="MFS general substrate transporter like domains"/>
    <property type="match status" value="1"/>
</dbReference>
<feature type="transmembrane region" description="Helical" evidence="6">
    <location>
        <begin position="367"/>
        <end position="389"/>
    </location>
</feature>
<name>A0A0L6ZAL5_9CLOT</name>
<dbReference type="PROSITE" id="PS50850">
    <property type="entry name" value="MFS"/>
    <property type="match status" value="1"/>
</dbReference>
<evidence type="ECO:0000313" key="8">
    <source>
        <dbReference type="EMBL" id="KOA20019.1"/>
    </source>
</evidence>
<feature type="transmembrane region" description="Helical" evidence="6">
    <location>
        <begin position="140"/>
        <end position="161"/>
    </location>
</feature>
<evidence type="ECO:0000256" key="6">
    <source>
        <dbReference type="SAM" id="Phobius"/>
    </source>
</evidence>
<feature type="transmembrane region" description="Helical" evidence="6">
    <location>
        <begin position="82"/>
        <end position="100"/>
    </location>
</feature>
<dbReference type="Pfam" id="PF07690">
    <property type="entry name" value="MFS_1"/>
    <property type="match status" value="1"/>
</dbReference>
<keyword evidence="9" id="KW-1185">Reference proteome</keyword>
<dbReference type="InterPro" id="IPR011701">
    <property type="entry name" value="MFS"/>
</dbReference>
<feature type="transmembrane region" description="Helical" evidence="6">
    <location>
        <begin position="167"/>
        <end position="188"/>
    </location>
</feature>
<keyword evidence="4 6" id="KW-1133">Transmembrane helix</keyword>
<dbReference type="Proteomes" id="UP000037043">
    <property type="component" value="Unassembled WGS sequence"/>
</dbReference>
<evidence type="ECO:0000256" key="1">
    <source>
        <dbReference type="ARBA" id="ARBA00004651"/>
    </source>
</evidence>
<feature type="transmembrane region" description="Helical" evidence="6">
    <location>
        <begin position="17"/>
        <end position="38"/>
    </location>
</feature>
<dbReference type="InterPro" id="IPR020846">
    <property type="entry name" value="MFS_dom"/>
</dbReference>
<proteinExistence type="predicted"/>
<dbReference type="PANTHER" id="PTHR23531">
    <property type="entry name" value="QUINOLENE RESISTANCE PROTEIN NORA"/>
    <property type="match status" value="1"/>
</dbReference>
<feature type="transmembrane region" description="Helical" evidence="6">
    <location>
        <begin position="50"/>
        <end position="70"/>
    </location>
</feature>
<protein>
    <submittedName>
        <fullName evidence="8">Bacillibactin exporter</fullName>
    </submittedName>
</protein>
<dbReference type="GO" id="GO:0022857">
    <property type="term" value="F:transmembrane transporter activity"/>
    <property type="evidence" value="ECO:0007669"/>
    <property type="project" value="InterPro"/>
</dbReference>
<feature type="domain" description="Major facilitator superfamily (MFS) profile" evidence="7">
    <location>
        <begin position="16"/>
        <end position="391"/>
    </location>
</feature>
<feature type="transmembrane region" description="Helical" evidence="6">
    <location>
        <begin position="250"/>
        <end position="268"/>
    </location>
</feature>
<evidence type="ECO:0000256" key="4">
    <source>
        <dbReference type="ARBA" id="ARBA00022989"/>
    </source>
</evidence>
<sequence length="406" mass="44700">MKEINLESQNKLWSKDYILILAINLLVYIAFYLLVPTLPAYAKQIGGSNFQASLVVSGFSISSLICRAVTGHADDKVNRKPLLLIGLLILSLCTFTYIFLPISGLIIVRIFQGIGWGMSSTAIAAVVSDMVPNKRRGEGMGYYSLSMIISMSLAPILAIMIMNSFQFNIVAVVSIILGIIAILSLQLLSFRKKSRLEMVETNKEKIIVLKNLFEKRALIPSLLCFLLAITLCGVMSYIMLFGKEIKISNIWVYFIGHVLMILLTRSFVGKLFDKKGHAVVIIPGAISMIIGLIVLSYVDSISSLVIASLLYGFGYGAVQPSLQAWAVNRSPLERRGSANGTFLSSMDLSFTIGSVLLSFVAESKSYAVMYRFSSIFMIIFMLIYGVALLKEKINVESGENVQESIG</sequence>
<organism evidence="8 9">
    <name type="scientific">Clostridium homopropionicum DSM 5847</name>
    <dbReference type="NCBI Taxonomy" id="1121318"/>
    <lineage>
        <taxon>Bacteria</taxon>
        <taxon>Bacillati</taxon>
        <taxon>Bacillota</taxon>
        <taxon>Clostridia</taxon>
        <taxon>Eubacteriales</taxon>
        <taxon>Clostridiaceae</taxon>
        <taxon>Clostridium</taxon>
    </lineage>
</organism>
<feature type="transmembrane region" description="Helical" evidence="6">
    <location>
        <begin position="217"/>
        <end position="238"/>
    </location>
</feature>
<dbReference type="CDD" id="cd17489">
    <property type="entry name" value="MFS_YfcJ_like"/>
    <property type="match status" value="1"/>
</dbReference>
<dbReference type="AlphaFoldDB" id="A0A0L6ZAL5"/>
<feature type="transmembrane region" description="Helical" evidence="6">
    <location>
        <begin position="304"/>
        <end position="328"/>
    </location>
</feature>
<feature type="transmembrane region" description="Helical" evidence="6">
    <location>
        <begin position="106"/>
        <end position="128"/>
    </location>
</feature>
<dbReference type="GO" id="GO:0005886">
    <property type="term" value="C:plasma membrane"/>
    <property type="evidence" value="ECO:0007669"/>
    <property type="project" value="UniProtKB-SubCell"/>
</dbReference>
<gene>
    <name evidence="8" type="primary">ymfD</name>
    <name evidence="8" type="ORF">CLHOM_15840</name>
</gene>
<keyword evidence="3 6" id="KW-0812">Transmembrane</keyword>
<dbReference type="InterPro" id="IPR036259">
    <property type="entry name" value="MFS_trans_sf"/>
</dbReference>
<dbReference type="InterPro" id="IPR052714">
    <property type="entry name" value="MFS_Exporter"/>
</dbReference>
<dbReference type="PATRIC" id="fig|1121318.3.peg.1593"/>
<keyword evidence="5 6" id="KW-0472">Membrane</keyword>
<dbReference type="PANTHER" id="PTHR23531:SF2">
    <property type="entry name" value="PERMEASE"/>
    <property type="match status" value="1"/>
</dbReference>
<evidence type="ECO:0000259" key="7">
    <source>
        <dbReference type="PROSITE" id="PS50850"/>
    </source>
</evidence>
<feature type="transmembrane region" description="Helical" evidence="6">
    <location>
        <begin position="280"/>
        <end position="298"/>
    </location>
</feature>
<feature type="transmembrane region" description="Helical" evidence="6">
    <location>
        <begin position="340"/>
        <end position="361"/>
    </location>
</feature>
<keyword evidence="2" id="KW-0813">Transport</keyword>
<evidence type="ECO:0000313" key="9">
    <source>
        <dbReference type="Proteomes" id="UP000037043"/>
    </source>
</evidence>
<reference evidence="9" key="1">
    <citation type="submission" date="2015-08" db="EMBL/GenBank/DDBJ databases">
        <title>Genome sequence of the strict anaerobe Clostridium homopropionicum LuHBu1 (DSM 5847T).</title>
        <authorList>
            <person name="Poehlein A."/>
            <person name="Beck M."/>
            <person name="Schiel-Bengelsdorf B."/>
            <person name="Bengelsdorf F.R."/>
            <person name="Daniel R."/>
            <person name="Duerre P."/>
        </authorList>
    </citation>
    <scope>NUCLEOTIDE SEQUENCE [LARGE SCALE GENOMIC DNA]</scope>
    <source>
        <strain evidence="9">DSM 5847</strain>
    </source>
</reference>
<dbReference type="SUPFAM" id="SSF103473">
    <property type="entry name" value="MFS general substrate transporter"/>
    <property type="match status" value="1"/>
</dbReference>
<dbReference type="RefSeq" id="WP_052221146.1">
    <property type="nucleotide sequence ID" value="NZ_LHUR01000021.1"/>
</dbReference>
<accession>A0A0L6ZAL5</accession>
<evidence type="ECO:0000256" key="2">
    <source>
        <dbReference type="ARBA" id="ARBA00022448"/>
    </source>
</evidence>
<comment type="subcellular location">
    <subcellularLocation>
        <location evidence="1">Cell membrane</location>
        <topology evidence="1">Multi-pass membrane protein</topology>
    </subcellularLocation>
</comment>
<dbReference type="EMBL" id="LHUR01000021">
    <property type="protein sequence ID" value="KOA20019.1"/>
    <property type="molecule type" value="Genomic_DNA"/>
</dbReference>